<gene>
    <name evidence="2" type="ORF">ABVV53_02385</name>
</gene>
<proteinExistence type="inferred from homology"/>
<dbReference type="PANTHER" id="PTHR46696:SF6">
    <property type="entry name" value="P450, PUTATIVE (EUROFUNG)-RELATED"/>
    <property type="match status" value="1"/>
</dbReference>
<dbReference type="InterPro" id="IPR001128">
    <property type="entry name" value="Cyt_P450"/>
</dbReference>
<dbReference type="InterPro" id="IPR002397">
    <property type="entry name" value="Cyt_P450_B"/>
</dbReference>
<dbReference type="CDD" id="cd11035">
    <property type="entry name" value="P450cam-like"/>
    <property type="match status" value="1"/>
</dbReference>
<dbReference type="Pfam" id="PF00067">
    <property type="entry name" value="p450"/>
    <property type="match status" value="1"/>
</dbReference>
<evidence type="ECO:0000313" key="2">
    <source>
        <dbReference type="EMBL" id="MET1754315.1"/>
    </source>
</evidence>
<name>A0ABV2CXI5_9SPHN</name>
<protein>
    <submittedName>
        <fullName evidence="2">Cytochrome P450</fullName>
    </submittedName>
</protein>
<sequence length="425" mass="48254">MSDPATLDAIRVDFDAPDNVPKDRIVDLGFAMGSVPNDLVDPYAPSGWLSGPEIPRLLYNPPAMSGLGAISGNRSGSWVVPHYEDIERVYSDNEHFSNAGTAEFQRLIGETFKSIPLAIDPPDHSKYRLFLMPYFSPARITRDIEPRIRSICVEMIEAVADKGEVDMAWDFARVFPVRIFMGLMGFPDEKFTQFLDWEWDILHSGSLEKMQGALRGVLEYLRGFIAEKERDPDEHLVSAIVHGKLEGRGLTDDEKIGMVWFLWLGGLDTVAATIAQMYRRMALQTELQKRIRENPELINSAVEEFLRTQPILSSARTAKLDFEWHGIQVHKGDTFQCLNPAGNFDPARFDNPREFDPERKANRHFTFVGGVHICLGAHLARRELRVLLEEWFKRIPEFRVKAGADTTVFPGLLSIRNLPLEWDVA</sequence>
<dbReference type="SUPFAM" id="SSF48264">
    <property type="entry name" value="Cytochrome P450"/>
    <property type="match status" value="1"/>
</dbReference>
<accession>A0ABV2CXI5</accession>
<comment type="caution">
    <text evidence="2">The sequence shown here is derived from an EMBL/GenBank/DDBJ whole genome shotgun (WGS) entry which is preliminary data.</text>
</comment>
<reference evidence="2 3" key="1">
    <citation type="submission" date="2024-07" db="EMBL/GenBank/DDBJ databases">
        <title>Novosphingobium kalidii RD2P27.</title>
        <authorList>
            <person name="Sun J.-Q."/>
        </authorList>
    </citation>
    <scope>NUCLEOTIDE SEQUENCE [LARGE SCALE GENOMIC DNA]</scope>
    <source>
        <strain evidence="2 3">RD2P27</strain>
    </source>
</reference>
<organism evidence="2 3">
    <name type="scientific">Novosphingobium kalidii</name>
    <dbReference type="NCBI Taxonomy" id="3230299"/>
    <lineage>
        <taxon>Bacteria</taxon>
        <taxon>Pseudomonadati</taxon>
        <taxon>Pseudomonadota</taxon>
        <taxon>Alphaproteobacteria</taxon>
        <taxon>Sphingomonadales</taxon>
        <taxon>Sphingomonadaceae</taxon>
        <taxon>Novosphingobium</taxon>
    </lineage>
</organism>
<dbReference type="EMBL" id="JBEWLY010000007">
    <property type="protein sequence ID" value="MET1754315.1"/>
    <property type="molecule type" value="Genomic_DNA"/>
</dbReference>
<dbReference type="RefSeq" id="WP_353982720.1">
    <property type="nucleotide sequence ID" value="NZ_JBEWLY010000007.1"/>
</dbReference>
<dbReference type="PANTHER" id="PTHR46696">
    <property type="entry name" value="P450, PUTATIVE (EUROFUNG)-RELATED"/>
    <property type="match status" value="1"/>
</dbReference>
<dbReference type="InterPro" id="IPR036396">
    <property type="entry name" value="Cyt_P450_sf"/>
</dbReference>
<comment type="similarity">
    <text evidence="1">Belongs to the cytochrome P450 family.</text>
</comment>
<dbReference type="Gene3D" id="1.10.630.10">
    <property type="entry name" value="Cytochrome P450"/>
    <property type="match status" value="1"/>
</dbReference>
<evidence type="ECO:0000313" key="3">
    <source>
        <dbReference type="Proteomes" id="UP001548713"/>
    </source>
</evidence>
<dbReference type="Proteomes" id="UP001548713">
    <property type="component" value="Unassembled WGS sequence"/>
</dbReference>
<dbReference type="PRINTS" id="PR00359">
    <property type="entry name" value="BP450"/>
</dbReference>
<evidence type="ECO:0000256" key="1">
    <source>
        <dbReference type="ARBA" id="ARBA00010617"/>
    </source>
</evidence>
<keyword evidence="3" id="KW-1185">Reference proteome</keyword>